<dbReference type="eggNOG" id="COG0249">
    <property type="taxonomic scope" value="Bacteria"/>
</dbReference>
<evidence type="ECO:0000256" key="5">
    <source>
        <dbReference type="ARBA" id="ARBA00022840"/>
    </source>
</evidence>
<dbReference type="InterPro" id="IPR007695">
    <property type="entry name" value="DNA_mismatch_repair_MutS-lik_N"/>
</dbReference>
<feature type="domain" description="DNA mismatch repair proteins mutS family" evidence="12">
    <location>
        <begin position="713"/>
        <end position="729"/>
    </location>
</feature>
<dbReference type="NCBIfam" id="TIGR01070">
    <property type="entry name" value="mutS1"/>
    <property type="match status" value="1"/>
</dbReference>
<organism evidence="13 14">
    <name type="scientific">Phycisphaera mikurensis (strain NBRC 102666 / KCTC 22515 / FYK2301M01)</name>
    <dbReference type="NCBI Taxonomy" id="1142394"/>
    <lineage>
        <taxon>Bacteria</taxon>
        <taxon>Pseudomonadati</taxon>
        <taxon>Planctomycetota</taxon>
        <taxon>Phycisphaerae</taxon>
        <taxon>Phycisphaerales</taxon>
        <taxon>Phycisphaeraceae</taxon>
        <taxon>Phycisphaera</taxon>
    </lineage>
</organism>
<dbReference type="SMART" id="SM00534">
    <property type="entry name" value="MUTSac"/>
    <property type="match status" value="1"/>
</dbReference>
<dbReference type="SUPFAM" id="SSF48334">
    <property type="entry name" value="DNA repair protein MutS, domain III"/>
    <property type="match status" value="1"/>
</dbReference>
<accession>I0IH70</accession>
<keyword evidence="14" id="KW-1185">Reference proteome</keyword>
<evidence type="ECO:0000256" key="3">
    <source>
        <dbReference type="ARBA" id="ARBA00022741"/>
    </source>
</evidence>
<dbReference type="InterPro" id="IPR007696">
    <property type="entry name" value="DNA_mismatch_repair_MutS_core"/>
</dbReference>
<dbReference type="InterPro" id="IPR007860">
    <property type="entry name" value="DNA_mmatch_repair_MutS_con_dom"/>
</dbReference>
<dbReference type="Gene3D" id="3.40.1170.10">
    <property type="entry name" value="DNA repair protein MutS, domain I"/>
    <property type="match status" value="1"/>
</dbReference>
<proteinExistence type="inferred from homology"/>
<dbReference type="AlphaFoldDB" id="I0IH70"/>
<evidence type="ECO:0000256" key="11">
    <source>
        <dbReference type="SAM" id="MobiDB-lite"/>
    </source>
</evidence>
<dbReference type="GO" id="GO:0005829">
    <property type="term" value="C:cytosol"/>
    <property type="evidence" value="ECO:0007669"/>
    <property type="project" value="TreeGrafter"/>
</dbReference>
<dbReference type="Proteomes" id="UP000007881">
    <property type="component" value="Chromosome"/>
</dbReference>
<dbReference type="GO" id="GO:0140664">
    <property type="term" value="F:ATP-dependent DNA damage sensor activity"/>
    <property type="evidence" value="ECO:0007669"/>
    <property type="project" value="InterPro"/>
</dbReference>
<dbReference type="Gene3D" id="3.30.420.110">
    <property type="entry name" value="MutS, connector domain"/>
    <property type="match status" value="1"/>
</dbReference>
<dbReference type="InterPro" id="IPR017261">
    <property type="entry name" value="DNA_mismatch_repair_MutS/MSH"/>
</dbReference>
<dbReference type="InterPro" id="IPR007861">
    <property type="entry name" value="DNA_mismatch_repair_MutS_clamp"/>
</dbReference>
<dbReference type="Pfam" id="PF05188">
    <property type="entry name" value="MutS_II"/>
    <property type="match status" value="1"/>
</dbReference>
<comment type="function">
    <text evidence="8 9">This protein is involved in the repair of mismatches in DNA. It is possible that it carries out the mismatch recognition step. This protein has a weak ATPase activity.</text>
</comment>
<gene>
    <name evidence="9 13" type="primary">mutS</name>
    <name evidence="13" type="ordered locus">PSMK_24490</name>
</gene>
<sequence length="897" mass="95635">MATADTPAMKQYKRFKAQHPGCVLFFRMGDFYEMFYEDADLAHRVLGITLSQRTAGVPMAGVPHHSVEGYLKRMIQAGHRVAVCEQTQDPKEAKGVVDRDVTRVVSPGTLTDEALMDAGEPAAVAAAHPLKDGRVALAWAELSTGAFGFAAVDADEAAGELARLSVAELLFSDPDDGSVPPATEALRRALDVPASPRPGYTFRPAEAVTLLKRQFGVADLGGFGLGDDDPALPAVGAVLAYLHETQRTDPQTGRLPHLQPPRRLDRAGSLIIDAASLASLEVVRTQAAAGASGETAGSLLGVLSGNGKATRTPMGGRLLRRWLCFPLRDAEAIGRRQDVVASLADDGRFVNELSVQLKRIQDVPRIAGRLGVGRLTPRDLVALGRSVAAARTLAEVLGGREPVAPFHDRLDPLVGPLMGLAETLDDTCLQEDAPSHLRAGGVFCDGFDRELDAQRDLMQHGDRWLAAYQQEMSEKLGIPVKVGFNKVFGYYLELTAVQAAKLHDRDAATAGWTRKQTLKNAERYITAELKDHETRVLAAEDRAIARELELFAGLCDQAAQRIPQLQAYAELAAELDVLLLFAERAAKGGHCRPTLVDGPVLDVAGGRHPALDELLGTGFVANAIHLGGAGRAPLALLTGPNMAGKSTYIRQAALLTLLAHTGAFLPAESATVGLTDRIFTRVGAQDQLHAGRSTFMVEMTEAAEICRHAGPHSLVILDEIGRGTSTYDGLSLAWAIAEHLEAVGCRTLFATHYHELTALAGTRSGIANLHVKARPLNGEMVFLHTVEPGATDRSYGVEVARLAGMPPAVTDRAGSLLEAFEEKAAGSADRVPPPPQRPTVRGAARSKPLRPPKPQLALFGLPEDHPVLSRLAGLGDAALSPGEAEAELDALRTLLRG</sequence>
<evidence type="ECO:0000256" key="1">
    <source>
        <dbReference type="ARBA" id="ARBA00006271"/>
    </source>
</evidence>
<dbReference type="RefSeq" id="WP_014437821.1">
    <property type="nucleotide sequence ID" value="NC_017080.1"/>
</dbReference>
<keyword evidence="7 9" id="KW-0234">DNA repair</keyword>
<dbReference type="PANTHER" id="PTHR11361">
    <property type="entry name" value="DNA MISMATCH REPAIR PROTEIN MUTS FAMILY MEMBER"/>
    <property type="match status" value="1"/>
</dbReference>
<dbReference type="PIRSF" id="PIRSF037677">
    <property type="entry name" value="DNA_mis_repair_Msh6"/>
    <property type="match status" value="1"/>
</dbReference>
<dbReference type="Pfam" id="PF00488">
    <property type="entry name" value="MutS_V"/>
    <property type="match status" value="1"/>
</dbReference>
<keyword evidence="6 9" id="KW-0238">DNA-binding</keyword>
<dbReference type="InterPro" id="IPR036187">
    <property type="entry name" value="DNA_mismatch_repair_MutS_sf"/>
</dbReference>
<dbReference type="Gene3D" id="1.10.1420.10">
    <property type="match status" value="2"/>
</dbReference>
<evidence type="ECO:0000256" key="10">
    <source>
        <dbReference type="RuleBase" id="RU003756"/>
    </source>
</evidence>
<keyword evidence="4 9" id="KW-0227">DNA damage</keyword>
<dbReference type="InterPro" id="IPR036678">
    <property type="entry name" value="MutS_con_dom_sf"/>
</dbReference>
<evidence type="ECO:0000256" key="2">
    <source>
        <dbReference type="ARBA" id="ARBA00021982"/>
    </source>
</evidence>
<dbReference type="STRING" id="1142394.PSMK_24490"/>
<dbReference type="HAMAP" id="MF_00096">
    <property type="entry name" value="MutS"/>
    <property type="match status" value="1"/>
</dbReference>
<dbReference type="GO" id="GO:0003684">
    <property type="term" value="F:damaged DNA binding"/>
    <property type="evidence" value="ECO:0007669"/>
    <property type="project" value="UniProtKB-UniRule"/>
</dbReference>
<dbReference type="InterPro" id="IPR005748">
    <property type="entry name" value="DNA_mismatch_repair_MutS"/>
</dbReference>
<name>I0IH70_PHYMF</name>
<dbReference type="InterPro" id="IPR027417">
    <property type="entry name" value="P-loop_NTPase"/>
</dbReference>
<dbReference type="PANTHER" id="PTHR11361:SF34">
    <property type="entry name" value="DNA MISMATCH REPAIR PROTEIN MSH1, MITOCHONDRIAL"/>
    <property type="match status" value="1"/>
</dbReference>
<dbReference type="PROSITE" id="PS00486">
    <property type="entry name" value="DNA_MISMATCH_REPAIR_2"/>
    <property type="match status" value="1"/>
</dbReference>
<dbReference type="NCBIfam" id="NF003810">
    <property type="entry name" value="PRK05399.1"/>
    <property type="match status" value="1"/>
</dbReference>
<dbReference type="Pfam" id="PF05190">
    <property type="entry name" value="MutS_IV"/>
    <property type="match status" value="1"/>
</dbReference>
<evidence type="ECO:0000256" key="6">
    <source>
        <dbReference type="ARBA" id="ARBA00023125"/>
    </source>
</evidence>
<evidence type="ECO:0000256" key="4">
    <source>
        <dbReference type="ARBA" id="ARBA00022763"/>
    </source>
</evidence>
<dbReference type="PATRIC" id="fig|1142394.8.peg.2530"/>
<evidence type="ECO:0000256" key="9">
    <source>
        <dbReference type="HAMAP-Rule" id="MF_00096"/>
    </source>
</evidence>
<dbReference type="GO" id="GO:0005524">
    <property type="term" value="F:ATP binding"/>
    <property type="evidence" value="ECO:0007669"/>
    <property type="project" value="UniProtKB-UniRule"/>
</dbReference>
<reference evidence="13 14" key="1">
    <citation type="submission" date="2012-02" db="EMBL/GenBank/DDBJ databases">
        <title>Complete genome sequence of Phycisphaera mikurensis NBRC 102666.</title>
        <authorList>
            <person name="Ankai A."/>
            <person name="Hosoyama A."/>
            <person name="Terui Y."/>
            <person name="Sekine M."/>
            <person name="Fukai R."/>
            <person name="Kato Y."/>
            <person name="Nakamura S."/>
            <person name="Yamada-Narita S."/>
            <person name="Kawakoshi A."/>
            <person name="Fukunaga Y."/>
            <person name="Yamazaki S."/>
            <person name="Fujita N."/>
        </authorList>
    </citation>
    <scope>NUCLEOTIDE SEQUENCE [LARGE SCALE GENOMIC DNA]</scope>
    <source>
        <strain evidence="14">NBRC 102666 / KCTC 22515 / FYK2301M01</strain>
    </source>
</reference>
<feature type="region of interest" description="Disordered" evidence="11">
    <location>
        <begin position="823"/>
        <end position="856"/>
    </location>
</feature>
<evidence type="ECO:0000256" key="7">
    <source>
        <dbReference type="ARBA" id="ARBA00023204"/>
    </source>
</evidence>
<evidence type="ECO:0000256" key="8">
    <source>
        <dbReference type="ARBA" id="ARBA00024647"/>
    </source>
</evidence>
<dbReference type="GO" id="GO:0030983">
    <property type="term" value="F:mismatched DNA binding"/>
    <property type="evidence" value="ECO:0007669"/>
    <property type="project" value="InterPro"/>
</dbReference>
<dbReference type="Gene3D" id="3.40.50.300">
    <property type="entry name" value="P-loop containing nucleotide triphosphate hydrolases"/>
    <property type="match status" value="1"/>
</dbReference>
<dbReference type="SUPFAM" id="SSF53150">
    <property type="entry name" value="DNA repair protein MutS, domain II"/>
    <property type="match status" value="1"/>
</dbReference>
<comment type="similarity">
    <text evidence="1 9 10">Belongs to the DNA mismatch repair MutS family.</text>
</comment>
<dbReference type="EMBL" id="AP012338">
    <property type="protein sequence ID" value="BAM04608.1"/>
    <property type="molecule type" value="Genomic_DNA"/>
</dbReference>
<keyword evidence="5 9" id="KW-0067">ATP-binding</keyword>
<dbReference type="KEGG" id="phm:PSMK_24490"/>
<evidence type="ECO:0000259" key="12">
    <source>
        <dbReference type="PROSITE" id="PS00486"/>
    </source>
</evidence>
<dbReference type="SUPFAM" id="SSF52540">
    <property type="entry name" value="P-loop containing nucleoside triphosphate hydrolases"/>
    <property type="match status" value="1"/>
</dbReference>
<dbReference type="HOGENOM" id="CLU_002472_4_0_0"/>
<keyword evidence="3 9" id="KW-0547">Nucleotide-binding</keyword>
<evidence type="ECO:0000313" key="14">
    <source>
        <dbReference type="Proteomes" id="UP000007881"/>
    </source>
</evidence>
<dbReference type="InterPro" id="IPR000432">
    <property type="entry name" value="DNA_mismatch_repair_MutS_C"/>
</dbReference>
<dbReference type="FunFam" id="3.40.1170.10:FF:000001">
    <property type="entry name" value="DNA mismatch repair protein MutS"/>
    <property type="match status" value="1"/>
</dbReference>
<protein>
    <recommendedName>
        <fullName evidence="2 9">DNA mismatch repair protein MutS</fullName>
    </recommendedName>
</protein>
<feature type="binding site" evidence="9">
    <location>
        <begin position="639"/>
        <end position="646"/>
    </location>
    <ligand>
        <name>ATP</name>
        <dbReference type="ChEBI" id="CHEBI:30616"/>
    </ligand>
</feature>
<dbReference type="OrthoDB" id="9802448at2"/>
<dbReference type="InterPro" id="IPR045076">
    <property type="entry name" value="MutS"/>
</dbReference>
<dbReference type="SUPFAM" id="SSF55271">
    <property type="entry name" value="DNA repair protein MutS, domain I"/>
    <property type="match status" value="1"/>
</dbReference>
<dbReference type="Pfam" id="PF01624">
    <property type="entry name" value="MutS_I"/>
    <property type="match status" value="1"/>
</dbReference>
<dbReference type="SMART" id="SM00533">
    <property type="entry name" value="MUTSd"/>
    <property type="match status" value="1"/>
</dbReference>
<evidence type="ECO:0000313" key="13">
    <source>
        <dbReference type="EMBL" id="BAM04608.1"/>
    </source>
</evidence>
<dbReference type="InterPro" id="IPR016151">
    <property type="entry name" value="DNA_mismatch_repair_MutS_N"/>
</dbReference>
<dbReference type="GO" id="GO:0006298">
    <property type="term" value="P:mismatch repair"/>
    <property type="evidence" value="ECO:0007669"/>
    <property type="project" value="UniProtKB-UniRule"/>
</dbReference>
<dbReference type="Pfam" id="PF05192">
    <property type="entry name" value="MutS_III"/>
    <property type="match status" value="1"/>
</dbReference>